<dbReference type="STRING" id="30522.A0A4W2DWP3"/>
<dbReference type="AlphaFoldDB" id="A0A4W2DWP3"/>
<feature type="compositionally biased region" description="Basic and acidic residues" evidence="1">
    <location>
        <begin position="822"/>
        <end position="838"/>
    </location>
</feature>
<dbReference type="GO" id="GO:1900026">
    <property type="term" value="P:positive regulation of substrate adhesion-dependent cell spreading"/>
    <property type="evidence" value="ECO:0007669"/>
    <property type="project" value="TreeGrafter"/>
</dbReference>
<feature type="compositionally biased region" description="Pro residues" evidence="1">
    <location>
        <begin position="267"/>
        <end position="278"/>
    </location>
</feature>
<protein>
    <submittedName>
        <fullName evidence="2">Uncharacterized protein</fullName>
    </submittedName>
</protein>
<keyword evidence="3" id="KW-1185">Reference proteome</keyword>
<feature type="region of interest" description="Disordered" evidence="1">
    <location>
        <begin position="1028"/>
        <end position="1084"/>
    </location>
</feature>
<sequence length="1275" mass="138682">MLSRLLPHNTGPPEPPLPTESSNGTMPEPHLLNRMPPKPLPHSGTPPEQPLLQELPHKTTPEPCLPNRTPPRPLPHSGTPPEQPLLQELPHETTSELCPPNRMPPRPLPHRGTPPEQPLLQELPHETTSELCPPNRMPPRPLPHSGTPPEQPLLQELPHETTSELCPPNRMPPRPLPHSGTPPEQPLLQELPHETTSEPHPPNRTPPRPLPHSGTPPEQPLLQELSHETTSEPHPPNRTPPRPLPHSGTPPEQPLLQELSHETTSEPHPPNRTPPRPLPHSGTPPEQPLLQELSHETAPEPHPPNEIILGFPLPPEPPNKTPPEPLTPNKTTLKLLFRLVLPSRATPDLLVFHRTHLEALLPKGTTLKPLVPNRTIPNSLPHGGETPEAPPVRAAPNKTIPEHLLPIAPLSGTTPGTPLPTVLTKTSHGPPFPSGQRRAMAPDPLPHLAPSKVRFPGHPLPSGQRRATGLRPHLLLDQLSGTHPSLPLDPPSTTHHSGPLPPSHNPGHHGASRTSSPLHPTPRGAPQTSSEPPQPPCAVCIGHRDAPRASSPPRYLQHDPFPFFPDPHASESESPHHDPPYMPPAVCIGHRDAPRASSPPRHTQFDPFPFLPDTSDAENQSPQHDPPQFPPPVCIGYRDAPRASSPPRQAPEPSLLFPDLPRASTESLVPSMDSLHEPPAIPAPVCIGHRDAPSFSSPPRQPPEPSLFFQDPPGTSMESLAPSTDSLRGSPMLPPQVCIGHRDAPRASSPPRHLPSDLAFLAPSPPPGSSGGSWGSAPPGEIRHNLEREEYTVLADLPPPRRLAQREPGPQGSNGGRTRSPGRAEVERLFGQERRKSEAPGAFQAQDEGRSQWPSQGQSQLLRRQSSPGLSREVTKSPAKQAEPARRSRTEAPHPRSPERRPEGDRWLQGSSPPLRMSARTPEREQRTQRPLERGRVGPRQPLGGWRSQEEPPGSQGPHRCLERGWRSQEEGPGLGGWQGLGESSRGAARAPEAMWRGLPRESESWSLLGGLSGHRWQSETWEEPLDRGWGSLQELSSPHQPVTPPENSRAGPGEFSKSQRPETLPAMGRGTEGACPHLHGSERRPEFDWRDLVSLLGVPREGTWSRSEEPTLTSHLPRLDWEGLLELLQAQLLHKDPAGHWVGPGQASPGTKGTQELEQDQHSQPEGGAGAALVNGYDPGQWPQSSAQPSSPTSISTQWPKTKVTSGPESSATTGLEETSQLGSRSPAEDPSLPQREFQSKEPEESERSRGQDSLTDQKQADSVVGSLGHGCGS</sequence>
<dbReference type="PANTHER" id="PTHR17271:SF10">
    <property type="entry name" value="TRIO AND F-ACTIN-BINDING PROTEIN"/>
    <property type="match status" value="1"/>
</dbReference>
<dbReference type="InterPro" id="IPR052223">
    <property type="entry name" value="Actin_Cytoskeleton_Reg"/>
</dbReference>
<feature type="compositionally biased region" description="Low complexity" evidence="1">
    <location>
        <begin position="1182"/>
        <end position="1201"/>
    </location>
</feature>
<organism evidence="2 3">
    <name type="scientific">Bos indicus x Bos taurus</name>
    <name type="common">Hybrid cattle</name>
    <dbReference type="NCBI Taxonomy" id="30522"/>
    <lineage>
        <taxon>Eukaryota</taxon>
        <taxon>Metazoa</taxon>
        <taxon>Chordata</taxon>
        <taxon>Craniata</taxon>
        <taxon>Vertebrata</taxon>
        <taxon>Euteleostomi</taxon>
        <taxon>Mammalia</taxon>
        <taxon>Eutheria</taxon>
        <taxon>Laurasiatheria</taxon>
        <taxon>Artiodactyla</taxon>
        <taxon>Ruminantia</taxon>
        <taxon>Pecora</taxon>
        <taxon>Bovidae</taxon>
        <taxon>Bovinae</taxon>
        <taxon>Bos</taxon>
    </lineage>
</organism>
<feature type="compositionally biased region" description="Basic and acidic residues" evidence="1">
    <location>
        <begin position="960"/>
        <end position="970"/>
    </location>
</feature>
<dbReference type="GO" id="GO:0051015">
    <property type="term" value="F:actin filament binding"/>
    <property type="evidence" value="ECO:0007669"/>
    <property type="project" value="TreeGrafter"/>
</dbReference>
<feature type="compositionally biased region" description="Basic and acidic residues" evidence="1">
    <location>
        <begin position="781"/>
        <end position="791"/>
    </location>
</feature>
<feature type="compositionally biased region" description="Low complexity" evidence="1">
    <location>
        <begin position="854"/>
        <end position="872"/>
    </location>
</feature>
<reference evidence="2" key="2">
    <citation type="submission" date="2025-08" db="UniProtKB">
        <authorList>
            <consortium name="Ensembl"/>
        </authorList>
    </citation>
    <scope>IDENTIFICATION</scope>
</reference>
<evidence type="ECO:0000256" key="1">
    <source>
        <dbReference type="SAM" id="MobiDB-lite"/>
    </source>
</evidence>
<feature type="compositionally biased region" description="Polar residues" evidence="1">
    <location>
        <begin position="1204"/>
        <end position="1225"/>
    </location>
</feature>
<feature type="compositionally biased region" description="Pro residues" evidence="1">
    <location>
        <begin position="233"/>
        <end position="244"/>
    </location>
</feature>
<proteinExistence type="predicted"/>
<feature type="compositionally biased region" description="Pro residues" evidence="1">
    <location>
        <begin position="199"/>
        <end position="210"/>
    </location>
</feature>
<dbReference type="OMA" id="PNRMPPR"/>
<evidence type="ECO:0000313" key="2">
    <source>
        <dbReference type="Ensembl" id="ENSBIXP00000030778.1"/>
    </source>
</evidence>
<dbReference type="PANTHER" id="PTHR17271">
    <property type="entry name" value="PLECKSTRIN HOMOLOGY PH DOMAIN-CONTAINING PROTEIN"/>
    <property type="match status" value="1"/>
</dbReference>
<feature type="compositionally biased region" description="Basic and acidic residues" evidence="1">
    <location>
        <begin position="568"/>
        <end position="579"/>
    </location>
</feature>
<feature type="region of interest" description="Disordered" evidence="1">
    <location>
        <begin position="408"/>
        <end position="996"/>
    </location>
</feature>
<evidence type="ECO:0000313" key="3">
    <source>
        <dbReference type="Proteomes" id="UP000314981"/>
    </source>
</evidence>
<feature type="compositionally biased region" description="Pro residues" evidence="1">
    <location>
        <begin position="312"/>
        <end position="326"/>
    </location>
</feature>
<feature type="compositionally biased region" description="Polar residues" evidence="1">
    <location>
        <begin position="716"/>
        <end position="727"/>
    </location>
</feature>
<dbReference type="Ensembl" id="ENSBIXT00000003095.1">
    <property type="protein sequence ID" value="ENSBIXP00000030778.1"/>
    <property type="gene ID" value="ENSBIXG00000012846.1"/>
</dbReference>
<feature type="compositionally biased region" description="Basic and acidic residues" evidence="1">
    <location>
        <begin position="921"/>
        <end position="936"/>
    </location>
</feature>
<dbReference type="Proteomes" id="UP000314981">
    <property type="component" value="Chromosome 5"/>
</dbReference>
<reference evidence="2" key="3">
    <citation type="submission" date="2025-09" db="UniProtKB">
        <authorList>
            <consortium name="Ensembl"/>
        </authorList>
    </citation>
    <scope>IDENTIFICATION</scope>
</reference>
<accession>A0A4W2DWP3</accession>
<name>A0A4W2DWP3_BOBOX</name>
<feature type="region of interest" description="Disordered" evidence="1">
    <location>
        <begin position="371"/>
        <end position="390"/>
    </location>
</feature>
<feature type="compositionally biased region" description="Low complexity" evidence="1">
    <location>
        <begin position="409"/>
        <end position="426"/>
    </location>
</feature>
<reference evidence="2 3" key="1">
    <citation type="submission" date="2018-11" db="EMBL/GenBank/DDBJ databases">
        <title>Haplotype-resolved cattle genomes.</title>
        <authorList>
            <person name="Low W.Y."/>
            <person name="Tearle R."/>
            <person name="Bickhart D.M."/>
            <person name="Rosen B.D."/>
            <person name="Koren S."/>
            <person name="Rhie A."/>
            <person name="Hiendleder S."/>
            <person name="Phillippy A.M."/>
            <person name="Smith T.P.L."/>
            <person name="Williams J.L."/>
        </authorList>
    </citation>
    <scope>NUCLEOTIDE SEQUENCE [LARGE SCALE GENOMIC DNA]</scope>
</reference>
<feature type="compositionally biased region" description="Pro residues" evidence="1">
    <location>
        <begin position="624"/>
        <end position="633"/>
    </location>
</feature>
<feature type="compositionally biased region" description="Basic and acidic residues" evidence="1">
    <location>
        <begin position="1239"/>
        <end position="1252"/>
    </location>
</feature>
<feature type="region of interest" description="Disordered" evidence="1">
    <location>
        <begin position="1138"/>
        <end position="1275"/>
    </location>
</feature>
<feature type="compositionally biased region" description="Low complexity" evidence="1">
    <location>
        <begin position="642"/>
        <end position="654"/>
    </location>
</feature>
<feature type="region of interest" description="Disordered" evidence="1">
    <location>
        <begin position="1"/>
        <end position="328"/>
    </location>
</feature>
<feature type="compositionally biased region" description="Basic and acidic residues" evidence="1">
    <location>
        <begin position="883"/>
        <end position="906"/>
    </location>
</feature>
<dbReference type="GO" id="GO:0015629">
    <property type="term" value="C:actin cytoskeleton"/>
    <property type="evidence" value="ECO:0007669"/>
    <property type="project" value="TreeGrafter"/>
</dbReference>